<dbReference type="RefSeq" id="WP_092728167.1">
    <property type="nucleotide sequence ID" value="NZ_FMXE01000002.1"/>
</dbReference>
<dbReference type="Pfam" id="PF13784">
    <property type="entry name" value="Fic_N"/>
    <property type="match status" value="1"/>
</dbReference>
<evidence type="ECO:0000256" key="3">
    <source>
        <dbReference type="PIRSR" id="PIRSR640198-2"/>
    </source>
</evidence>
<keyword evidence="6" id="KW-1185">Reference proteome</keyword>
<organism evidence="5 6">
    <name type="scientific">Algoriphagus alkaliphilus</name>
    <dbReference type="NCBI Taxonomy" id="279824"/>
    <lineage>
        <taxon>Bacteria</taxon>
        <taxon>Pseudomonadati</taxon>
        <taxon>Bacteroidota</taxon>
        <taxon>Cytophagia</taxon>
        <taxon>Cytophagales</taxon>
        <taxon>Cyclobacteriaceae</taxon>
        <taxon>Algoriphagus</taxon>
    </lineage>
</organism>
<dbReference type="AlphaFoldDB" id="A0A1G5V402"/>
<reference evidence="6" key="1">
    <citation type="submission" date="2016-10" db="EMBL/GenBank/DDBJ databases">
        <authorList>
            <person name="Varghese N."/>
            <person name="Submissions S."/>
        </authorList>
    </citation>
    <scope>NUCLEOTIDE SEQUENCE [LARGE SCALE GENOMIC DNA]</scope>
    <source>
        <strain evidence="6">DSM 22703</strain>
    </source>
</reference>
<dbReference type="InterPro" id="IPR025758">
    <property type="entry name" value="Fic/DOC_N"/>
</dbReference>
<dbReference type="Pfam" id="PF02661">
    <property type="entry name" value="Fic"/>
    <property type="match status" value="1"/>
</dbReference>
<dbReference type="GO" id="GO:0005524">
    <property type="term" value="F:ATP binding"/>
    <property type="evidence" value="ECO:0007669"/>
    <property type="project" value="UniProtKB-KW"/>
</dbReference>
<feature type="binding site" evidence="1">
    <location>
        <position position="77"/>
    </location>
    <ligand>
        <name>ATP</name>
        <dbReference type="ChEBI" id="CHEBI:30616"/>
    </ligand>
</feature>
<dbReference type="PROSITE" id="PS51459">
    <property type="entry name" value="FIDO"/>
    <property type="match status" value="1"/>
</dbReference>
<feature type="active site" evidence="2">
    <location>
        <position position="211"/>
    </location>
</feature>
<dbReference type="InterPro" id="IPR036597">
    <property type="entry name" value="Fido-like_dom_sf"/>
</dbReference>
<dbReference type="EMBL" id="FMXE01000002">
    <property type="protein sequence ID" value="SDA40136.1"/>
    <property type="molecule type" value="Genomic_DNA"/>
</dbReference>
<dbReference type="PIRSF" id="PIRSF038925">
    <property type="entry name" value="AMP-prot_trans"/>
    <property type="match status" value="1"/>
</dbReference>
<proteinExistence type="predicted"/>
<dbReference type="Gene3D" id="1.10.3290.10">
    <property type="entry name" value="Fido-like domain"/>
    <property type="match status" value="1"/>
</dbReference>
<dbReference type="SUPFAM" id="SSF140931">
    <property type="entry name" value="Fic-like"/>
    <property type="match status" value="1"/>
</dbReference>
<dbReference type="InterPro" id="IPR003812">
    <property type="entry name" value="Fido"/>
</dbReference>
<dbReference type="InterPro" id="IPR040198">
    <property type="entry name" value="Fido_containing"/>
</dbReference>
<sequence>MSDQRYRINPDRTIPWNNLPKLPIDASFYRDLDVFEGLGKAKAALGKLQGRSIAIPNQGILVNTISLQEAKASSEIEHIFTTDDELYKAFSDEANQIKGPAKEVLRYRESIWTGHQYLTEKGNFDLSYFELVYRTTTQFNDGLRKPFAQTYIRQGGSGPNAGKPIYTPPRGEGVLEELMDNLITFVNDFQKPEIDPLIKVAIAHLQFEAIHPFRDGNGRTGRIFNIHYLVHSGLLDLPILYLSKYILREKEQYYTNLAGVTQRAAWKDWFLFIFRGIEETSLDTFQKITDILNAKEAILQVLEKETSIARPESLLEAIFTQPFTKVKHLVDKKLYAENTARQYLNQLVDLGICEKRKISGGDYYLNLELYRILGS</sequence>
<dbReference type="PANTHER" id="PTHR13504:SF35">
    <property type="entry name" value="PROTEIN ADENYLYLTRANSFERASE SOFIC"/>
    <property type="match status" value="1"/>
</dbReference>
<keyword evidence="1" id="KW-0547">Nucleotide-binding</keyword>
<name>A0A1G5V402_9BACT</name>
<dbReference type="OrthoDB" id="9814400at2"/>
<feature type="domain" description="Fido" evidence="4">
    <location>
        <begin position="124"/>
        <end position="275"/>
    </location>
</feature>
<dbReference type="InterPro" id="IPR048770">
    <property type="entry name" value="SoFic-like_C"/>
</dbReference>
<feature type="binding site" evidence="3">
    <location>
        <begin position="215"/>
        <end position="222"/>
    </location>
    <ligand>
        <name>ATP</name>
        <dbReference type="ChEBI" id="CHEBI:30616"/>
    </ligand>
</feature>
<keyword evidence="1" id="KW-0067">ATP-binding</keyword>
<feature type="binding site" evidence="1">
    <location>
        <begin position="216"/>
        <end position="222"/>
    </location>
    <ligand>
        <name>ATP</name>
        <dbReference type="ChEBI" id="CHEBI:30616"/>
    </ligand>
</feature>
<feature type="binding site" evidence="3">
    <location>
        <begin position="253"/>
        <end position="254"/>
    </location>
    <ligand>
        <name>ATP</name>
        <dbReference type="ChEBI" id="CHEBI:30616"/>
    </ligand>
</feature>
<dbReference type="Proteomes" id="UP000198756">
    <property type="component" value="Unassembled WGS sequence"/>
</dbReference>
<evidence type="ECO:0000256" key="1">
    <source>
        <dbReference type="PIRSR" id="PIRSR038925-1"/>
    </source>
</evidence>
<dbReference type="STRING" id="279824.SAMN03080617_00299"/>
<gene>
    <name evidence="5" type="ORF">SAMN03080617_00299</name>
</gene>
<evidence type="ECO:0000313" key="5">
    <source>
        <dbReference type="EMBL" id="SDA40136.1"/>
    </source>
</evidence>
<evidence type="ECO:0000313" key="6">
    <source>
        <dbReference type="Proteomes" id="UP000198756"/>
    </source>
</evidence>
<evidence type="ECO:0000256" key="2">
    <source>
        <dbReference type="PIRSR" id="PIRSR640198-1"/>
    </source>
</evidence>
<evidence type="ECO:0000259" key="4">
    <source>
        <dbReference type="PROSITE" id="PS51459"/>
    </source>
</evidence>
<dbReference type="PANTHER" id="PTHR13504">
    <property type="entry name" value="FIDO DOMAIN-CONTAINING PROTEIN DDB_G0283145"/>
    <property type="match status" value="1"/>
</dbReference>
<accession>A0A1G5V402</accession>
<dbReference type="Pfam" id="PF21248">
    <property type="entry name" value="SoFic-like_C"/>
    <property type="match status" value="1"/>
</dbReference>
<feature type="binding site" evidence="1">
    <location>
        <position position="253"/>
    </location>
    <ligand>
        <name>ATP</name>
        <dbReference type="ChEBI" id="CHEBI:30616"/>
    </ligand>
</feature>
<protein>
    <submittedName>
        <fullName evidence="5">Fic family protein</fullName>
    </submittedName>
</protein>
<feature type="binding site" evidence="1">
    <location>
        <position position="211"/>
    </location>
    <ligand>
        <name>ATP</name>
        <dbReference type="ChEBI" id="CHEBI:30616"/>
    </ligand>
</feature>
<dbReference type="InterPro" id="IPR026287">
    <property type="entry name" value="SoFic-like"/>
</dbReference>